<sequence>MKKGVNPSLINEAWAKINQRVSAVVNVAELCGKDYGFMSMVVITKPVEECNA</sequence>
<keyword evidence="2" id="KW-1185">Reference proteome</keyword>
<dbReference type="EMBL" id="CP020660">
    <property type="protein sequence ID" value="ATF09551.1"/>
    <property type="molecule type" value="Genomic_DNA"/>
</dbReference>
<dbReference type="Proteomes" id="UP000218160">
    <property type="component" value="Chromosome 1"/>
</dbReference>
<reference evidence="2" key="1">
    <citation type="submission" date="2017-04" db="EMBL/GenBank/DDBJ databases">
        <title>Genome evolution of the luminous symbionts of deep sea anglerfish.</title>
        <authorList>
            <person name="Hendry T.A."/>
        </authorList>
    </citation>
    <scope>NUCLEOTIDE SEQUENCE [LARGE SCALE GENOMIC DNA]</scope>
</reference>
<dbReference type="AlphaFoldDB" id="A0A291B991"/>
<dbReference type="Gene3D" id="2.60.40.420">
    <property type="entry name" value="Cupredoxins - blue copper proteins"/>
    <property type="match status" value="1"/>
</dbReference>
<dbReference type="InterPro" id="IPR008972">
    <property type="entry name" value="Cupredoxin"/>
</dbReference>
<dbReference type="RefSeq" id="WP_235610959.1">
    <property type="nucleotide sequence ID" value="NZ_CP020660.1"/>
</dbReference>
<organism evidence="1 2">
    <name type="scientific">Candidatus Enterovibrio altilux</name>
    <dbReference type="NCBI Taxonomy" id="1927128"/>
    <lineage>
        <taxon>Bacteria</taxon>
        <taxon>Pseudomonadati</taxon>
        <taxon>Pseudomonadota</taxon>
        <taxon>Gammaproteobacteria</taxon>
        <taxon>Vibrionales</taxon>
        <taxon>Vibrionaceae</taxon>
        <taxon>Enterovibrio</taxon>
    </lineage>
</organism>
<name>A0A291B991_9GAMM</name>
<evidence type="ECO:0000313" key="1">
    <source>
        <dbReference type="EMBL" id="ATF09551.1"/>
    </source>
</evidence>
<protein>
    <submittedName>
        <fullName evidence="1">Uncharacterized protein</fullName>
    </submittedName>
</protein>
<evidence type="ECO:0000313" key="2">
    <source>
        <dbReference type="Proteomes" id="UP000218160"/>
    </source>
</evidence>
<proteinExistence type="predicted"/>
<accession>A0A291B991</accession>
<gene>
    <name evidence="1" type="ORF">BTN50_1049</name>
</gene>
<dbReference type="KEGG" id="elux:BTN50_1049"/>